<comment type="caution">
    <text evidence="1">The sequence shown here is derived from an EMBL/GenBank/DDBJ whole genome shotgun (WGS) entry which is preliminary data.</text>
</comment>
<name>A0A645EUK4_9ZZZZ</name>
<dbReference type="AlphaFoldDB" id="A0A645EUK4"/>
<evidence type="ECO:0000313" key="1">
    <source>
        <dbReference type="EMBL" id="MPN05705.1"/>
    </source>
</evidence>
<proteinExistence type="predicted"/>
<sequence>MRVVVPFVERRHVDGAELPLLERMRLALLEAAALLFAAHAEPELDEVHATAHQVALELGRLAHELGVFILRAKAHHAFHARAVVPTAVQQHDLAARRQVLHITLEVPLALLGGRWFLQRHHARAAWVQVLHEALDRAALARRVASLEDDDQALAGFLHPGLELEQLHLQPELLVLVDRTAHKVAIRVSALAPTGRQFLVRVALVCALLARLAEQRGAQRAAVILGRAIDQRAQRACALVQRAAAVDQAVGHLHQLGLPHAGGLARHMPRQCLGLH</sequence>
<protein>
    <submittedName>
        <fullName evidence="1">Uncharacterized protein</fullName>
    </submittedName>
</protein>
<reference evidence="1" key="1">
    <citation type="submission" date="2019-08" db="EMBL/GenBank/DDBJ databases">
        <authorList>
            <person name="Kucharzyk K."/>
            <person name="Murdoch R.W."/>
            <person name="Higgins S."/>
            <person name="Loffler F."/>
        </authorList>
    </citation>
    <scope>NUCLEOTIDE SEQUENCE</scope>
</reference>
<organism evidence="1">
    <name type="scientific">bioreactor metagenome</name>
    <dbReference type="NCBI Taxonomy" id="1076179"/>
    <lineage>
        <taxon>unclassified sequences</taxon>
        <taxon>metagenomes</taxon>
        <taxon>ecological metagenomes</taxon>
    </lineage>
</organism>
<dbReference type="EMBL" id="VSSQ01051614">
    <property type="protein sequence ID" value="MPN05705.1"/>
    <property type="molecule type" value="Genomic_DNA"/>
</dbReference>
<gene>
    <name evidence="1" type="ORF">SDC9_152958</name>
</gene>
<accession>A0A645EUK4</accession>